<organism evidence="1 2">
    <name type="scientific">Peronospora matthiolae</name>
    <dbReference type="NCBI Taxonomy" id="2874970"/>
    <lineage>
        <taxon>Eukaryota</taxon>
        <taxon>Sar</taxon>
        <taxon>Stramenopiles</taxon>
        <taxon>Oomycota</taxon>
        <taxon>Peronosporomycetes</taxon>
        <taxon>Peronosporales</taxon>
        <taxon>Peronosporaceae</taxon>
        <taxon>Peronospora</taxon>
    </lineage>
</organism>
<evidence type="ECO:0000313" key="1">
    <source>
        <dbReference type="EMBL" id="CAK7906079.1"/>
    </source>
</evidence>
<name>A0AAV1T6X4_9STRA</name>
<gene>
    <name evidence="1" type="ORF">PM001_LOCUS3256</name>
</gene>
<protein>
    <submittedName>
        <fullName evidence="1">Uncharacterized protein</fullName>
    </submittedName>
</protein>
<dbReference type="Proteomes" id="UP001162060">
    <property type="component" value="Unassembled WGS sequence"/>
</dbReference>
<comment type="caution">
    <text evidence="1">The sequence shown here is derived from an EMBL/GenBank/DDBJ whole genome shotgun (WGS) entry which is preliminary data.</text>
</comment>
<evidence type="ECO:0000313" key="2">
    <source>
        <dbReference type="Proteomes" id="UP001162060"/>
    </source>
</evidence>
<accession>A0AAV1T6X4</accession>
<sequence>MCEDLRRAVVESEQRVAPLRISFDALARSFAQRGRELDQLKTERYLSHQELHRLRYSHAAYAKELALLRAERDLLCRNRQAQLIHFINFVLGLSPSVELANDKRRREQ</sequence>
<dbReference type="AlphaFoldDB" id="A0AAV1T6X4"/>
<dbReference type="EMBL" id="CAKLBY020000030">
    <property type="protein sequence ID" value="CAK7906079.1"/>
    <property type="molecule type" value="Genomic_DNA"/>
</dbReference>
<reference evidence="1" key="1">
    <citation type="submission" date="2024-01" db="EMBL/GenBank/DDBJ databases">
        <authorList>
            <person name="Webb A."/>
        </authorList>
    </citation>
    <scope>NUCLEOTIDE SEQUENCE</scope>
    <source>
        <strain evidence="1">Pm1</strain>
    </source>
</reference>
<proteinExistence type="predicted"/>